<comment type="caution">
    <text evidence="1">The sequence shown here is derived from an EMBL/GenBank/DDBJ whole genome shotgun (WGS) entry which is preliminary data.</text>
</comment>
<protein>
    <submittedName>
        <fullName evidence="1">Uncharacterized protein</fullName>
    </submittedName>
</protein>
<name>A0ACC0WR39_9STRA</name>
<organism evidence="1 2">
    <name type="scientific">Peronosclerospora sorghi</name>
    <dbReference type="NCBI Taxonomy" id="230839"/>
    <lineage>
        <taxon>Eukaryota</taxon>
        <taxon>Sar</taxon>
        <taxon>Stramenopiles</taxon>
        <taxon>Oomycota</taxon>
        <taxon>Peronosporomycetes</taxon>
        <taxon>Peronosporales</taxon>
        <taxon>Peronosporaceae</taxon>
        <taxon>Peronosclerospora</taxon>
    </lineage>
</organism>
<dbReference type="EMBL" id="CM047589">
    <property type="protein sequence ID" value="KAI9920510.1"/>
    <property type="molecule type" value="Genomic_DNA"/>
</dbReference>
<evidence type="ECO:0000313" key="1">
    <source>
        <dbReference type="EMBL" id="KAI9920510.1"/>
    </source>
</evidence>
<keyword evidence="2" id="KW-1185">Reference proteome</keyword>
<gene>
    <name evidence="1" type="ORF">PsorP6_015668</name>
</gene>
<reference evidence="1 2" key="1">
    <citation type="journal article" date="2022" name="bioRxiv">
        <title>The genome of the oomycete Peronosclerospora sorghi, a cosmopolitan pathogen of maize and sorghum, is inflated with dispersed pseudogenes.</title>
        <authorList>
            <person name="Fletcher K."/>
            <person name="Martin F."/>
            <person name="Isakeit T."/>
            <person name="Cavanaugh K."/>
            <person name="Magill C."/>
            <person name="Michelmore R."/>
        </authorList>
    </citation>
    <scope>NUCLEOTIDE SEQUENCE [LARGE SCALE GENOMIC DNA]</scope>
    <source>
        <strain evidence="1">P6</strain>
    </source>
</reference>
<sequence>MFDEKWKALGVHAFTASYLDPRFKTFVKQMDTYLVGPAKKLLAEMIEDEQDRQREGEKETPTDEDDEGPSPVVLGARGGFDLLSEVIMLAGDHVDDIEVDQELEDELTRYDKLQFDLKYFWGRKK</sequence>
<evidence type="ECO:0000313" key="2">
    <source>
        <dbReference type="Proteomes" id="UP001163321"/>
    </source>
</evidence>
<accession>A0ACC0WR39</accession>
<proteinExistence type="predicted"/>
<dbReference type="Proteomes" id="UP001163321">
    <property type="component" value="Chromosome 10"/>
</dbReference>